<gene>
    <name evidence="2" type="ORF">B0I27_11293</name>
</gene>
<evidence type="ECO:0000313" key="2">
    <source>
        <dbReference type="EMBL" id="PRY49208.1"/>
    </source>
</evidence>
<reference evidence="2 3" key="1">
    <citation type="submission" date="2018-03" db="EMBL/GenBank/DDBJ databases">
        <title>Genomic Encyclopedia of Type Strains, Phase III (KMG-III): the genomes of soil and plant-associated and newly described type strains.</title>
        <authorList>
            <person name="Whitman W."/>
        </authorList>
    </citation>
    <scope>NUCLEOTIDE SEQUENCE [LARGE SCALE GENOMIC DNA]</scope>
    <source>
        <strain evidence="2 3">CGMCC 1.9313</strain>
    </source>
</reference>
<dbReference type="OrthoDB" id="1094829at2"/>
<feature type="signal peptide" evidence="1">
    <location>
        <begin position="1"/>
        <end position="21"/>
    </location>
</feature>
<dbReference type="PROSITE" id="PS51257">
    <property type="entry name" value="PROKAR_LIPOPROTEIN"/>
    <property type="match status" value="1"/>
</dbReference>
<protein>
    <submittedName>
        <fullName evidence="2">Uncharacterized protein DUF4843</fullName>
    </submittedName>
</protein>
<accession>A0A2T0TUK8</accession>
<comment type="caution">
    <text evidence="2">The sequence shown here is derived from an EMBL/GenBank/DDBJ whole genome shotgun (WGS) entry which is preliminary data.</text>
</comment>
<organism evidence="2 3">
    <name type="scientific">Arcticibacter pallidicorallinus</name>
    <dbReference type="NCBI Taxonomy" id="1259464"/>
    <lineage>
        <taxon>Bacteria</taxon>
        <taxon>Pseudomonadati</taxon>
        <taxon>Bacteroidota</taxon>
        <taxon>Sphingobacteriia</taxon>
        <taxon>Sphingobacteriales</taxon>
        <taxon>Sphingobacteriaceae</taxon>
        <taxon>Arcticibacter</taxon>
    </lineage>
</organism>
<evidence type="ECO:0000256" key="1">
    <source>
        <dbReference type="SAM" id="SignalP"/>
    </source>
</evidence>
<dbReference type="Pfam" id="PF16132">
    <property type="entry name" value="DUF4843"/>
    <property type="match status" value="1"/>
</dbReference>
<evidence type="ECO:0000313" key="3">
    <source>
        <dbReference type="Proteomes" id="UP000238034"/>
    </source>
</evidence>
<dbReference type="AlphaFoldDB" id="A0A2T0TUK8"/>
<sequence length="250" mass="28185">MYMKKINFFLSTVLLASTMFAGCKKDEPMAFKAESAVNFNLINKLYSVDYSFLTNPESEFVQEIPVAIIGDSTGYDRTFNVEVVNDSVTTATADLYEIIGGKVDAGQFTGKLQVKLKKSAALDNSTVSLKVRIVDSEDFRIGNIEAREFVINWTNKIIVPTWNVYLRTYITPTRSTLAFRIFMQLSGLTQFTAAEYRILGVAGSEALGTRYGDYIKQWNKDHPNDILRHDDGTNVGEPIVPLYYTRSKFD</sequence>
<proteinExistence type="predicted"/>
<feature type="chain" id="PRO_5015746651" evidence="1">
    <location>
        <begin position="22"/>
        <end position="250"/>
    </location>
</feature>
<name>A0A2T0TUK8_9SPHI</name>
<dbReference type="EMBL" id="PVTH01000012">
    <property type="protein sequence ID" value="PRY49208.1"/>
    <property type="molecule type" value="Genomic_DNA"/>
</dbReference>
<keyword evidence="3" id="KW-1185">Reference proteome</keyword>
<dbReference type="Proteomes" id="UP000238034">
    <property type="component" value="Unassembled WGS sequence"/>
</dbReference>
<dbReference type="InterPro" id="IPR032299">
    <property type="entry name" value="DUF4843"/>
</dbReference>
<keyword evidence="1" id="KW-0732">Signal</keyword>